<dbReference type="InterPro" id="IPR041662">
    <property type="entry name" value="SusD-like_2"/>
</dbReference>
<dbReference type="RefSeq" id="WP_261973151.1">
    <property type="nucleotide sequence ID" value="NZ_CP103460.1"/>
</dbReference>
<sequence>MKFIKNIVILFLLIPTLFIVSCDSNLVEINENPNGVEPNLADPNLLISTVMTGLATSTTSRGYAGDTGAAAQFIQRDSWSDNRYDWSTGSIWSTNYNLLRTNKIANEQAVALGLEFHEGVTLILKSMLFGNLTDYYGDIPYSDALHGNNLDGEKPTYDTQESVYKGIIVDLETAATLLEGSSFENVDASQDVFYSGDASKWQKLANSLALRYYMRLSEKLPSFSQEGVTKTLSKPLISSIDDELSLSYIGGITSQSWPESRLFGSASAFYRVKPCTTITDKLKEFNDPRIAVWFAPVATPTKVVPANEIPGGGDIAEQDGIRYINEETLEENGYAIYSSKTYAADIEAGKTLIDTSSVYVGLPVAVSNADPYTYNLNTEGSRGGTNSYVSRMNEVFNLKEDGGNLLKARLFSYAEISFLKAEAAVRGWGSNAETNYLEGIKASLEVWGVSDTYSAYITNSGVAFDGSLEIIMQQKWIANMFNGDEAYLDWRRTGFPTLNAGPLARENVMPLRFVYPSDEINNNTANNAVGAASLEETTYSNTDSNDSPYAKPWIVQDVTKPW</sequence>
<keyword evidence="1" id="KW-0449">Lipoprotein</keyword>
<dbReference type="Gene3D" id="1.25.40.390">
    <property type="match status" value="2"/>
</dbReference>
<evidence type="ECO:0000313" key="2">
    <source>
        <dbReference type="Proteomes" id="UP001228636"/>
    </source>
</evidence>
<protein>
    <submittedName>
        <fullName evidence="1">SusD/RagB family nutrient-binding outer membrane lipoprotein</fullName>
    </submittedName>
</protein>
<dbReference type="SUPFAM" id="SSF48452">
    <property type="entry name" value="TPR-like"/>
    <property type="match status" value="1"/>
</dbReference>
<dbReference type="EMBL" id="JAUFQH010000006">
    <property type="protein sequence ID" value="MDN3619507.1"/>
    <property type="molecule type" value="Genomic_DNA"/>
</dbReference>
<reference evidence="1 2" key="1">
    <citation type="journal article" date="2014" name="Int. J. Syst. Evol. Microbiol.">
        <title>Complete genome sequence of Corynebacterium casei LMG S-19264T (=DSM 44701T), isolated from a smear-ripened cheese.</title>
        <authorList>
            <consortium name="US DOE Joint Genome Institute (JGI-PGF)"/>
            <person name="Walter F."/>
            <person name="Albersmeier A."/>
            <person name="Kalinowski J."/>
            <person name="Ruckert C."/>
        </authorList>
    </citation>
    <scope>NUCLEOTIDE SEQUENCE [LARGE SCALE GENOMIC DNA]</scope>
    <source>
        <strain evidence="1 2">CECT 8670</strain>
    </source>
</reference>
<dbReference type="AlphaFoldDB" id="A0AAJ1QWR7"/>
<evidence type="ECO:0000313" key="1">
    <source>
        <dbReference type="EMBL" id="MDN3619507.1"/>
    </source>
</evidence>
<dbReference type="Proteomes" id="UP001228636">
    <property type="component" value="Unassembled WGS sequence"/>
</dbReference>
<gene>
    <name evidence="1" type="ORF">QWY81_08595</name>
</gene>
<dbReference type="InterPro" id="IPR011990">
    <property type="entry name" value="TPR-like_helical_dom_sf"/>
</dbReference>
<organism evidence="1 2">
    <name type="scientific">Polaribacter sejongensis</name>
    <dbReference type="NCBI Taxonomy" id="985043"/>
    <lineage>
        <taxon>Bacteria</taxon>
        <taxon>Pseudomonadati</taxon>
        <taxon>Bacteroidota</taxon>
        <taxon>Flavobacteriia</taxon>
        <taxon>Flavobacteriales</taxon>
        <taxon>Flavobacteriaceae</taxon>
    </lineage>
</organism>
<comment type="caution">
    <text evidence="1">The sequence shown here is derived from an EMBL/GenBank/DDBJ whole genome shotgun (WGS) entry which is preliminary data.</text>
</comment>
<accession>A0AAJ1QWR7</accession>
<proteinExistence type="predicted"/>
<dbReference type="Pfam" id="PF12771">
    <property type="entry name" value="SusD-like_2"/>
    <property type="match status" value="2"/>
</dbReference>
<dbReference type="PROSITE" id="PS51257">
    <property type="entry name" value="PROKAR_LIPOPROTEIN"/>
    <property type="match status" value="1"/>
</dbReference>
<name>A0AAJ1QWR7_9FLAO</name>